<proteinExistence type="predicted"/>
<dbReference type="SUPFAM" id="SSF50978">
    <property type="entry name" value="WD40 repeat-like"/>
    <property type="match status" value="1"/>
</dbReference>
<dbReference type="Proteomes" id="UP000521943">
    <property type="component" value="Unassembled WGS sequence"/>
</dbReference>
<keyword evidence="4" id="KW-1185">Reference proteome</keyword>
<feature type="compositionally biased region" description="Basic and acidic residues" evidence="1">
    <location>
        <begin position="828"/>
        <end position="838"/>
    </location>
</feature>
<dbReference type="InterPro" id="IPR005824">
    <property type="entry name" value="KOW"/>
</dbReference>
<feature type="domain" description="KOW" evidence="2">
    <location>
        <begin position="616"/>
        <end position="643"/>
    </location>
</feature>
<dbReference type="OrthoDB" id="3048815at2759"/>
<accession>A0A8H6HFG3</accession>
<feature type="compositionally biased region" description="Polar residues" evidence="1">
    <location>
        <begin position="867"/>
        <end position="876"/>
    </location>
</feature>
<comment type="caution">
    <text evidence="3">The sequence shown here is derived from an EMBL/GenBank/DDBJ whole genome shotgun (WGS) entry which is preliminary data.</text>
</comment>
<dbReference type="SMART" id="SM00739">
    <property type="entry name" value="KOW"/>
    <property type="match status" value="3"/>
</dbReference>
<evidence type="ECO:0000313" key="4">
    <source>
        <dbReference type="Proteomes" id="UP000521943"/>
    </source>
</evidence>
<feature type="region of interest" description="Disordered" evidence="1">
    <location>
        <begin position="818"/>
        <end position="876"/>
    </location>
</feature>
<evidence type="ECO:0000259" key="2">
    <source>
        <dbReference type="SMART" id="SM00739"/>
    </source>
</evidence>
<feature type="domain" description="KOW" evidence="2">
    <location>
        <begin position="666"/>
        <end position="693"/>
    </location>
</feature>
<organism evidence="3 4">
    <name type="scientific">Ephemerocybe angulata</name>
    <dbReference type="NCBI Taxonomy" id="980116"/>
    <lineage>
        <taxon>Eukaryota</taxon>
        <taxon>Fungi</taxon>
        <taxon>Dikarya</taxon>
        <taxon>Basidiomycota</taxon>
        <taxon>Agaricomycotina</taxon>
        <taxon>Agaricomycetes</taxon>
        <taxon>Agaricomycetidae</taxon>
        <taxon>Agaricales</taxon>
        <taxon>Agaricineae</taxon>
        <taxon>Psathyrellaceae</taxon>
        <taxon>Ephemerocybe</taxon>
    </lineage>
</organism>
<dbReference type="EMBL" id="JACGCI010000096">
    <property type="protein sequence ID" value="KAF6746055.1"/>
    <property type="molecule type" value="Genomic_DNA"/>
</dbReference>
<evidence type="ECO:0000313" key="3">
    <source>
        <dbReference type="EMBL" id="KAF6746055.1"/>
    </source>
</evidence>
<evidence type="ECO:0000256" key="1">
    <source>
        <dbReference type="SAM" id="MobiDB-lite"/>
    </source>
</evidence>
<gene>
    <name evidence="3" type="ORF">DFP72DRAFT_855699</name>
</gene>
<dbReference type="InterPro" id="IPR008991">
    <property type="entry name" value="Translation_prot_SH3-like_sf"/>
</dbReference>
<sequence>MDEYLSVNPYRQVSAQWRHVNVALWGRRMLIEILGDDGKIIIWDVRGEIQLFSTFTQGFGSISSATWIQGEKTPPDQDHLMFAVGTSGGRVYIFAWDPSVSQFRITDWKDHNNLIDDLAYDLVHKRLATASAGEVRLRRGLQSAAFSSWTKGRRSSFVPERIMGSYQINPWRLKWEKAIPSRIGYACIVSDNHLAVTNLVSGVDVYNLPPRGPVKHQPMPTLQNQVIQVACTSKILAVGSEDGNVTLWDWQEDKKKQLTHSECSWGFSPSDRRKALNPASYSTLTYPRGKACQEAATPYSEFDLEKHNSALTLDFPKTVQKNVFLDVEAQVSEDDEEEDDIHILAQGEGASALVDVDEEEFPEQAARRFDQEDEAEDEAFWAKFLDAVHSRTDSSTHGTIGVPDDCAWSITVQVREEAPSFRKCLHPSKPGNEQKIARRIQRRIEDPRSPPLGFVSCHGHTGIPGRVFIVTNGCLTEEQRQLLRKMASFKSDSITPIDLQEFHDLRERVQKMSVKRPYDWVQIRKGEYKGQIGLVSSVRDEKDPRYDILTVPKSRGPLDPQQTLFQKPHILKGKDASWISQGISHPTLDDIRSFAQLAEVPPQVVAKARANAAAKSLKAGDRVKITAGASAGSLAIVDSIHETSINVRLPSHGTEATLLLSDVRPSFRVGDYVRTVDGEQLGFTGWIIGLHSDEVNVFDNGSLVIHTFLPTQLAFEDLPFVLENVQPVHASAVEQIRYHEEELKNDAALSLEKQLMRSNPLSHWVSKHVLVTGLSEFKGYNGYVRDVNIPDNSAWVELSALSGKHRIPVENLREVQDIMNPTAPLEGDNWREGRRSDSDAPPAGSWEESLEARRTDISHPSIAPPSGSATPSWSLGASTSSEPWNIAITDPSSTPAYWLKDITWPQSKRICLRVVDAAPETTFAGYTDSVVHFIEADENFGVACVRSRHDLKDLQIPFGNLVPHLPDTKGQFVLAFEGEYKGKAYKVMALSNDDCELSPFECKTAVPVKKRVKIPIGSLVVLQ</sequence>
<dbReference type="Gene3D" id="2.130.10.10">
    <property type="entry name" value="YVTN repeat-like/Quinoprotein amine dehydrogenase"/>
    <property type="match status" value="1"/>
</dbReference>
<dbReference type="SUPFAM" id="SSF50104">
    <property type="entry name" value="Translation proteins SH3-like domain"/>
    <property type="match status" value="1"/>
</dbReference>
<dbReference type="AlphaFoldDB" id="A0A8H6HFG3"/>
<dbReference type="InterPro" id="IPR036322">
    <property type="entry name" value="WD40_repeat_dom_sf"/>
</dbReference>
<reference evidence="3 4" key="1">
    <citation type="submission" date="2020-07" db="EMBL/GenBank/DDBJ databases">
        <title>Comparative genomics of pyrophilous fungi reveals a link between fire events and developmental genes.</title>
        <authorList>
            <consortium name="DOE Joint Genome Institute"/>
            <person name="Steindorff A.S."/>
            <person name="Carver A."/>
            <person name="Calhoun S."/>
            <person name="Stillman K."/>
            <person name="Liu H."/>
            <person name="Lipzen A."/>
            <person name="Pangilinan J."/>
            <person name="Labutti K."/>
            <person name="Bruns T.D."/>
            <person name="Grigoriev I.V."/>
        </authorList>
    </citation>
    <scope>NUCLEOTIDE SEQUENCE [LARGE SCALE GENOMIC DNA]</scope>
    <source>
        <strain evidence="3 4">CBS 144469</strain>
    </source>
</reference>
<feature type="domain" description="KOW" evidence="2">
    <location>
        <begin position="514"/>
        <end position="541"/>
    </location>
</feature>
<dbReference type="InterPro" id="IPR015943">
    <property type="entry name" value="WD40/YVTN_repeat-like_dom_sf"/>
</dbReference>
<protein>
    <recommendedName>
        <fullName evidence="2">KOW domain-containing protein</fullName>
    </recommendedName>
</protein>
<name>A0A8H6HFG3_9AGAR</name>